<evidence type="ECO:0000256" key="1">
    <source>
        <dbReference type="SAM" id="MobiDB-lite"/>
    </source>
</evidence>
<feature type="compositionally biased region" description="Polar residues" evidence="1">
    <location>
        <begin position="19"/>
        <end position="33"/>
    </location>
</feature>
<keyword evidence="3" id="KW-1185">Reference proteome</keyword>
<sequence length="200" mass="21854">MSRSTNDRAASPKREYSRARSNTVERNLGTTADKSLDKYKIDNHFSSSYAPTKSSSISGGYSGYSNRGIGTDYQTTKRDAVVPQKRDEIEERFELLYNKYVKDAPPPSTDKLAATAREEKSAPPTVTPKLTTGESIMREKSAEIPISEDLPGILSEIAIRKKGKGIVGLQNTPNDGGIGLQTTLSADNKETTVSTIDYAR</sequence>
<feature type="region of interest" description="Disordered" evidence="1">
    <location>
        <begin position="104"/>
        <end position="130"/>
    </location>
</feature>
<evidence type="ECO:0000313" key="3">
    <source>
        <dbReference type="Proteomes" id="UP001177023"/>
    </source>
</evidence>
<feature type="region of interest" description="Disordered" evidence="1">
    <location>
        <begin position="1"/>
        <end position="84"/>
    </location>
</feature>
<gene>
    <name evidence="2" type="ORF">MSPICULIGERA_LOCUS12796</name>
</gene>
<dbReference type="Proteomes" id="UP001177023">
    <property type="component" value="Unassembled WGS sequence"/>
</dbReference>
<evidence type="ECO:0000313" key="2">
    <source>
        <dbReference type="EMBL" id="CAJ0574463.1"/>
    </source>
</evidence>
<organism evidence="2 3">
    <name type="scientific">Mesorhabditis spiculigera</name>
    <dbReference type="NCBI Taxonomy" id="96644"/>
    <lineage>
        <taxon>Eukaryota</taxon>
        <taxon>Metazoa</taxon>
        <taxon>Ecdysozoa</taxon>
        <taxon>Nematoda</taxon>
        <taxon>Chromadorea</taxon>
        <taxon>Rhabditida</taxon>
        <taxon>Rhabditina</taxon>
        <taxon>Rhabditomorpha</taxon>
        <taxon>Rhabditoidea</taxon>
        <taxon>Rhabditidae</taxon>
        <taxon>Mesorhabditinae</taxon>
        <taxon>Mesorhabditis</taxon>
    </lineage>
</organism>
<feature type="compositionally biased region" description="Basic and acidic residues" evidence="1">
    <location>
        <begin position="34"/>
        <end position="43"/>
    </location>
</feature>
<proteinExistence type="predicted"/>
<protein>
    <submittedName>
        <fullName evidence="2">Uncharacterized protein</fullName>
    </submittedName>
</protein>
<dbReference type="AlphaFoldDB" id="A0AA36CTA7"/>
<feature type="compositionally biased region" description="Polar residues" evidence="1">
    <location>
        <begin position="44"/>
        <end position="53"/>
    </location>
</feature>
<feature type="compositionally biased region" description="Basic and acidic residues" evidence="1">
    <location>
        <begin position="75"/>
        <end position="84"/>
    </location>
</feature>
<name>A0AA36CTA7_9BILA</name>
<accession>A0AA36CTA7</accession>
<reference evidence="2" key="1">
    <citation type="submission" date="2023-06" db="EMBL/GenBank/DDBJ databases">
        <authorList>
            <person name="Delattre M."/>
        </authorList>
    </citation>
    <scope>NUCLEOTIDE SEQUENCE</scope>
    <source>
        <strain evidence="2">AF72</strain>
    </source>
</reference>
<feature type="compositionally biased region" description="Low complexity" evidence="1">
    <location>
        <begin position="54"/>
        <end position="70"/>
    </location>
</feature>
<dbReference type="EMBL" id="CATQJA010002630">
    <property type="protein sequence ID" value="CAJ0574463.1"/>
    <property type="molecule type" value="Genomic_DNA"/>
</dbReference>
<feature type="non-terminal residue" evidence="2">
    <location>
        <position position="1"/>
    </location>
</feature>
<comment type="caution">
    <text evidence="2">The sequence shown here is derived from an EMBL/GenBank/DDBJ whole genome shotgun (WGS) entry which is preliminary data.</text>
</comment>